<keyword evidence="2" id="KW-1185">Reference proteome</keyword>
<comment type="caution">
    <text evidence="1">The sequence shown here is derived from an EMBL/GenBank/DDBJ whole genome shotgun (WGS) entry which is preliminary data.</text>
</comment>
<dbReference type="Proteomes" id="UP001162992">
    <property type="component" value="Chromosome 12"/>
</dbReference>
<dbReference type="EMBL" id="CM055103">
    <property type="protein sequence ID" value="KAJ7536466.1"/>
    <property type="molecule type" value="Genomic_DNA"/>
</dbReference>
<gene>
    <name evidence="1" type="ORF">O6H91_12G070900</name>
</gene>
<protein>
    <submittedName>
        <fullName evidence="1">Uncharacterized protein</fullName>
    </submittedName>
</protein>
<name>A0ACC2C361_DIPCM</name>
<accession>A0ACC2C361</accession>
<evidence type="ECO:0000313" key="2">
    <source>
        <dbReference type="Proteomes" id="UP001162992"/>
    </source>
</evidence>
<organism evidence="1 2">
    <name type="scientific">Diphasiastrum complanatum</name>
    <name type="common">Issler's clubmoss</name>
    <name type="synonym">Lycopodium complanatum</name>
    <dbReference type="NCBI Taxonomy" id="34168"/>
    <lineage>
        <taxon>Eukaryota</taxon>
        <taxon>Viridiplantae</taxon>
        <taxon>Streptophyta</taxon>
        <taxon>Embryophyta</taxon>
        <taxon>Tracheophyta</taxon>
        <taxon>Lycopodiopsida</taxon>
        <taxon>Lycopodiales</taxon>
        <taxon>Lycopodiaceae</taxon>
        <taxon>Lycopodioideae</taxon>
        <taxon>Diphasiastrum</taxon>
    </lineage>
</organism>
<reference evidence="2" key="1">
    <citation type="journal article" date="2024" name="Proc. Natl. Acad. Sci. U.S.A.">
        <title>Extraordinary preservation of gene collinearity over three hundred million years revealed in homosporous lycophytes.</title>
        <authorList>
            <person name="Li C."/>
            <person name="Wickell D."/>
            <person name="Kuo L.Y."/>
            <person name="Chen X."/>
            <person name="Nie B."/>
            <person name="Liao X."/>
            <person name="Peng D."/>
            <person name="Ji J."/>
            <person name="Jenkins J."/>
            <person name="Williams M."/>
            <person name="Shu S."/>
            <person name="Plott C."/>
            <person name="Barry K."/>
            <person name="Rajasekar S."/>
            <person name="Grimwood J."/>
            <person name="Han X."/>
            <person name="Sun S."/>
            <person name="Hou Z."/>
            <person name="He W."/>
            <person name="Dai G."/>
            <person name="Sun C."/>
            <person name="Schmutz J."/>
            <person name="Leebens-Mack J.H."/>
            <person name="Li F.W."/>
            <person name="Wang L."/>
        </authorList>
    </citation>
    <scope>NUCLEOTIDE SEQUENCE [LARGE SCALE GENOMIC DNA]</scope>
    <source>
        <strain evidence="2">cv. PW_Plant_1</strain>
    </source>
</reference>
<evidence type="ECO:0000313" key="1">
    <source>
        <dbReference type="EMBL" id="KAJ7536466.1"/>
    </source>
</evidence>
<proteinExistence type="predicted"/>
<sequence length="615" mass="68706">MVWAGDFQVAQKEPDRMAAQATAREALNALGRGFDVTLDLRLAYCKGPQGSRLIELDEDMNADVVIPGGVIIPNVPKDIKCDKGERTHFRSEVLPFHQMSERFNQGLSISGKMPLGLFNTMYSFNGTWQADASATKTLALDGWFITLYNMQIKTLLCLKDEVKKAVPSFWEPAALARFIEKYGTHVIVSVKIGGKDVVYIKQHQSSPLSSGEIQKYLKKIADQRFAEGSGQNMFDTRSKEKTSDPLTPANHAHRLQLASTYTSSSFTAKEDVEVIFRRRGGDNLVKHHNDWLATVPSAPDVISMSFVPITSLLNGVPGSGFLSHAVNLYLRYKPSIEELQFFLDFQIPRQWSPGFDLPLGPQRKEPVCPALQFSLMGPKLYVSTSQVTVGRRPVTGLRLFLEGKKCNRLSIHLQHLSNLPKILQPHWDQHISIGPPVWKEPEEQDSKWFEHVQWKSFSHVSTAPVEFLQEGYVGDTHAPYIVTGAQLRVWDFGMKNVLFLRLLFSKVPGCSIKRSVWDHTPQALQKSGLFSQLGLSTTFTSGNKAKPAPVVLNSAVFPGGPPISVQSPKLLKFVDIKEMTKGAQDMPGHWLVTGAKLEVDKGKIALRVKYTLLHY</sequence>